<evidence type="ECO:0000256" key="1">
    <source>
        <dbReference type="SAM" id="MobiDB-lite"/>
    </source>
</evidence>
<evidence type="ECO:0000313" key="3">
    <source>
        <dbReference type="Proteomes" id="UP000772434"/>
    </source>
</evidence>
<name>A0A9P5P6Q0_9AGAR</name>
<dbReference type="OrthoDB" id="3027237at2759"/>
<protein>
    <submittedName>
        <fullName evidence="2">Uncharacterized protein</fullName>
    </submittedName>
</protein>
<accession>A0A9P5P6Q0</accession>
<dbReference type="Proteomes" id="UP000772434">
    <property type="component" value="Unassembled WGS sequence"/>
</dbReference>
<keyword evidence="3" id="KW-1185">Reference proteome</keyword>
<dbReference type="EMBL" id="JADNRY010000486">
    <property type="protein sequence ID" value="KAF9048178.1"/>
    <property type="molecule type" value="Genomic_DNA"/>
</dbReference>
<feature type="region of interest" description="Disordered" evidence="1">
    <location>
        <begin position="1"/>
        <end position="37"/>
    </location>
</feature>
<organism evidence="2 3">
    <name type="scientific">Rhodocollybia butyracea</name>
    <dbReference type="NCBI Taxonomy" id="206335"/>
    <lineage>
        <taxon>Eukaryota</taxon>
        <taxon>Fungi</taxon>
        <taxon>Dikarya</taxon>
        <taxon>Basidiomycota</taxon>
        <taxon>Agaricomycotina</taxon>
        <taxon>Agaricomycetes</taxon>
        <taxon>Agaricomycetidae</taxon>
        <taxon>Agaricales</taxon>
        <taxon>Marasmiineae</taxon>
        <taxon>Omphalotaceae</taxon>
        <taxon>Rhodocollybia</taxon>
    </lineage>
</organism>
<sequence length="220" mass="24485">MKVEFTKKGQPKRKKPFSVQLVDTGSDNGKKSKVASKDDNLEPALMVDIDRQELTIIQQIKLAFPCLEHPKKACYVKTGNGEHYAFTAGDLSIWAGLVRKYKAVIDTPPAVILNGISHRSNCSSPPSSPPKQKRFDYPRVADWMASLDTDEYRGKDNHDYSQFAHIFASEGLSCLDDLHLVGSADKIQTTLQCNLGNANRLWKYNAQITGSGSKKCHSEK</sequence>
<proteinExistence type="predicted"/>
<reference evidence="2" key="1">
    <citation type="submission" date="2020-11" db="EMBL/GenBank/DDBJ databases">
        <authorList>
            <consortium name="DOE Joint Genome Institute"/>
            <person name="Ahrendt S."/>
            <person name="Riley R."/>
            <person name="Andreopoulos W."/>
            <person name="Labutti K."/>
            <person name="Pangilinan J."/>
            <person name="Ruiz-Duenas F.J."/>
            <person name="Barrasa J.M."/>
            <person name="Sanchez-Garcia M."/>
            <person name="Camarero S."/>
            <person name="Miyauchi S."/>
            <person name="Serrano A."/>
            <person name="Linde D."/>
            <person name="Babiker R."/>
            <person name="Drula E."/>
            <person name="Ayuso-Fernandez I."/>
            <person name="Pacheco R."/>
            <person name="Padilla G."/>
            <person name="Ferreira P."/>
            <person name="Barriuso J."/>
            <person name="Kellner H."/>
            <person name="Castanera R."/>
            <person name="Alfaro M."/>
            <person name="Ramirez L."/>
            <person name="Pisabarro A.G."/>
            <person name="Kuo A."/>
            <person name="Tritt A."/>
            <person name="Lipzen A."/>
            <person name="He G."/>
            <person name="Yan M."/>
            <person name="Ng V."/>
            <person name="Cullen D."/>
            <person name="Martin F."/>
            <person name="Rosso M.-N."/>
            <person name="Henrissat B."/>
            <person name="Hibbett D."/>
            <person name="Martinez A.T."/>
            <person name="Grigoriev I.V."/>
        </authorList>
    </citation>
    <scope>NUCLEOTIDE SEQUENCE</scope>
    <source>
        <strain evidence="2">AH 40177</strain>
    </source>
</reference>
<dbReference type="AlphaFoldDB" id="A0A9P5P6Q0"/>
<evidence type="ECO:0000313" key="2">
    <source>
        <dbReference type="EMBL" id="KAF9048178.1"/>
    </source>
</evidence>
<gene>
    <name evidence="2" type="ORF">BDP27DRAFT_1373790</name>
</gene>
<comment type="caution">
    <text evidence="2">The sequence shown here is derived from an EMBL/GenBank/DDBJ whole genome shotgun (WGS) entry which is preliminary data.</text>
</comment>